<proteinExistence type="predicted"/>
<evidence type="ECO:0000313" key="2">
    <source>
        <dbReference type="EMBL" id="CAE8687991.1"/>
    </source>
</evidence>
<sequence>MSRSPDSAVLRFEVGAVCFSIELPADPEVALADTFETAVTAVAALRLSLGARRAPASSEAPTAPWRASAAASSAAAADNPTATAPVTEQEVWQVRLDTARRGGVAAGKRLQGFRAAMVSPATLLQSRFYIVLRGKGGDTSAGAVLGFRRWSDVVEVVCEEVSGSTRRVPAALSVFQGFPSKMECEHFVAGAGIQLPINWSA</sequence>
<evidence type="ECO:0000313" key="3">
    <source>
        <dbReference type="Proteomes" id="UP000626109"/>
    </source>
</evidence>
<dbReference type="EMBL" id="CAJNNW010026831">
    <property type="protein sequence ID" value="CAE8687991.1"/>
    <property type="molecule type" value="Genomic_DNA"/>
</dbReference>
<evidence type="ECO:0000256" key="1">
    <source>
        <dbReference type="SAM" id="MobiDB-lite"/>
    </source>
</evidence>
<feature type="region of interest" description="Disordered" evidence="1">
    <location>
        <begin position="58"/>
        <end position="86"/>
    </location>
</feature>
<dbReference type="Proteomes" id="UP000626109">
    <property type="component" value="Unassembled WGS sequence"/>
</dbReference>
<accession>A0A813JVC8</accession>
<organism evidence="2 3">
    <name type="scientific">Polarella glacialis</name>
    <name type="common">Dinoflagellate</name>
    <dbReference type="NCBI Taxonomy" id="89957"/>
    <lineage>
        <taxon>Eukaryota</taxon>
        <taxon>Sar</taxon>
        <taxon>Alveolata</taxon>
        <taxon>Dinophyceae</taxon>
        <taxon>Suessiales</taxon>
        <taxon>Suessiaceae</taxon>
        <taxon>Polarella</taxon>
    </lineage>
</organism>
<gene>
    <name evidence="2" type="ORF">PGLA2088_LOCUS25707</name>
</gene>
<dbReference type="AlphaFoldDB" id="A0A813JVC8"/>
<protein>
    <submittedName>
        <fullName evidence="2">Uncharacterized protein</fullName>
    </submittedName>
</protein>
<comment type="caution">
    <text evidence="2">The sequence shown here is derived from an EMBL/GenBank/DDBJ whole genome shotgun (WGS) entry which is preliminary data.</text>
</comment>
<reference evidence="2" key="1">
    <citation type="submission" date="2021-02" db="EMBL/GenBank/DDBJ databases">
        <authorList>
            <person name="Dougan E. K."/>
            <person name="Rhodes N."/>
            <person name="Thang M."/>
            <person name="Chan C."/>
        </authorList>
    </citation>
    <scope>NUCLEOTIDE SEQUENCE</scope>
</reference>
<name>A0A813JVC8_POLGL</name>
<feature type="compositionally biased region" description="Low complexity" evidence="1">
    <location>
        <begin position="58"/>
        <end position="85"/>
    </location>
</feature>